<proteinExistence type="predicted"/>
<accession>A0ABC9HJA0</accession>
<name>A0ABC9HJA0_FASHE</name>
<dbReference type="EMBL" id="CANUEZ050000226">
    <property type="protein sequence ID" value="CAM0512654.1"/>
    <property type="molecule type" value="Genomic_DNA"/>
</dbReference>
<dbReference type="AlphaFoldDB" id="A0ABC9HJA0"/>
<protein>
    <submittedName>
        <fullName evidence="1">Uncharacterized protein</fullName>
    </submittedName>
</protein>
<gene>
    <name evidence="1" type="ORF">FHB240107_LOCUS10342</name>
</gene>
<organism evidence="1 2">
    <name type="scientific">Fasciola hepatica</name>
    <name type="common">Liver fluke</name>
    <dbReference type="NCBI Taxonomy" id="6192"/>
    <lineage>
        <taxon>Eukaryota</taxon>
        <taxon>Metazoa</taxon>
        <taxon>Spiralia</taxon>
        <taxon>Lophotrochozoa</taxon>
        <taxon>Platyhelminthes</taxon>
        <taxon>Trematoda</taxon>
        <taxon>Digenea</taxon>
        <taxon>Plagiorchiida</taxon>
        <taxon>Echinostomata</taxon>
        <taxon>Echinostomatoidea</taxon>
        <taxon>Fasciolidae</taxon>
        <taxon>Fasciola</taxon>
    </lineage>
</organism>
<dbReference type="Proteomes" id="UP001189180">
    <property type="component" value="Unassembled WGS sequence"/>
</dbReference>
<comment type="caution">
    <text evidence="1">The sequence shown here is derived from an EMBL/GenBank/DDBJ whole genome shotgun (WGS) entry which is preliminary data.</text>
</comment>
<sequence>MGASLVVVQARPPTAPVMLSSMRGLVTNLNQYTLRYGRDFPNDFRRTLNQRVRTLNQHFRDAETDRKLLTNANFLDTLAGTLSNLENILERLLLQLVHLQDPSPRTEGVTQNTEWIRQDLNDLLNLVREKRAVNRRARRRT</sequence>
<evidence type="ECO:0000313" key="1">
    <source>
        <dbReference type="EMBL" id="CAM0512654.1"/>
    </source>
</evidence>
<reference evidence="1 2" key="1">
    <citation type="submission" date="2024-08" db="EMBL/GenBank/DDBJ databases">
        <authorList>
            <person name="Paterson S."/>
        </authorList>
    </citation>
    <scope>NUCLEOTIDE SEQUENCE [LARGE SCALE GENOMIC DNA]</scope>
</reference>
<keyword evidence="2" id="KW-1185">Reference proteome</keyword>
<evidence type="ECO:0000313" key="2">
    <source>
        <dbReference type="Proteomes" id="UP001189180"/>
    </source>
</evidence>